<evidence type="ECO:0000256" key="7">
    <source>
        <dbReference type="SAM" id="MobiDB-lite"/>
    </source>
</evidence>
<dbReference type="SMART" id="SM00408">
    <property type="entry name" value="IGc2"/>
    <property type="match status" value="5"/>
</dbReference>
<evidence type="ECO:0000259" key="10">
    <source>
        <dbReference type="PROSITE" id="PS50853"/>
    </source>
</evidence>
<keyword evidence="8" id="KW-0812">Transmembrane</keyword>
<dbReference type="Pfam" id="PF08205">
    <property type="entry name" value="C2-set_2"/>
    <property type="match status" value="1"/>
</dbReference>
<dbReference type="PROSITE" id="PS50835">
    <property type="entry name" value="IG_LIKE"/>
    <property type="match status" value="6"/>
</dbReference>
<dbReference type="Pfam" id="PF07679">
    <property type="entry name" value="I-set"/>
    <property type="match status" value="1"/>
</dbReference>
<feature type="domain" description="Ig-like" evidence="9">
    <location>
        <begin position="238"/>
        <end position="325"/>
    </location>
</feature>
<keyword evidence="5" id="KW-0325">Glycoprotein</keyword>
<dbReference type="InterPro" id="IPR013098">
    <property type="entry name" value="Ig_I-set"/>
</dbReference>
<feature type="compositionally biased region" description="Low complexity" evidence="7">
    <location>
        <begin position="1537"/>
        <end position="1552"/>
    </location>
</feature>
<dbReference type="InterPro" id="IPR013162">
    <property type="entry name" value="CD80_C2-set"/>
</dbReference>
<name>A0A7E6FHL1_9MOLL</name>
<feature type="domain" description="Ig-like" evidence="9">
    <location>
        <begin position="429"/>
        <end position="512"/>
    </location>
</feature>
<evidence type="ECO:0000256" key="5">
    <source>
        <dbReference type="ARBA" id="ARBA00023180"/>
    </source>
</evidence>
<keyword evidence="11" id="KW-1185">Reference proteome</keyword>
<feature type="domain" description="Ig-like" evidence="9">
    <location>
        <begin position="332"/>
        <end position="421"/>
    </location>
</feature>
<keyword evidence="3 8" id="KW-0472">Membrane</keyword>
<dbReference type="SMART" id="SM00409">
    <property type="entry name" value="IG"/>
    <property type="match status" value="6"/>
</dbReference>
<keyword evidence="4" id="KW-1015">Disulfide bond</keyword>
<sequence length="1611" mass="179627">MCLSQLLTCVSQHTGPYRCSSLHHMHKHYWTFIYLIFLQVYIIYGQTWLCPPADQSVPVGSNVTLCCITNNECEVFWIRDNNMIIRNMTIVTSLNRNRYKALRNGEFMIINVTEADDNVYACNCMTSSDVINGKLKLNVLLPPGVPVIDGSRIYKEGERTDLTCTSTGGKPPPQLYWTSNNKNYSDKVTQNGDKSSIVLNIEVNRTLNGQQISCFAENSVNKNNPSETKATLNVQYAPSVKVTPDYNPYKVIEGTSVTLTCHIDANPKATEAHLWKGSTQLRSAANSELKAGKFSFRITAVDKGMHGSYRCEAVNAVATGKAFLSLDVLYKPKLTVVPKVVVNITDPVQFECRADANPMPNVLRWTPSVGVETTRPSNILTRLTSSSASRLIAREYTCESTNSLIPSLGDAVLNANSSAVTTLYVRYSPGNVEVTSNSIPIKGAEPISLTCKVDPNNSGYPLPTYAWKREGQSIGNSSSTLTIDKPRLRDSGRYTCMAQNQMGSSNQGAIVVNVKEYPEITTGLPSNTIKNEKERIGPLRCVAYGNPAPTITWWKDGELVSGHNFKVQSSSNNNIVTSMLYFESPSQDNSNRLMPSDTGNYSCIVKTSLNDKFKRVSTFSLIIRSSPSIKELKKIVAISLKTASNVSIDIEAYPEPNFSWLKDNRPVSIASVTTEINVNTFRSTLIFPYAVSDNLGVYLVIVNNTIGGITAIRDVRKRSVPDPPKDLVSIEATWESVYLQWTPGFDGGENQTFLIYKILTYSRKRSTDREVLVGKTKVSHYNVTDLLPNTSYKFTVRAMNKLGNGSFSKTFSLKTQALIIPIPENVKYYESTKLIKFIVKSEYDCCASLLIDRQIQSLWCNVTLLPMQNNTLKIGYTDVLKLQLRLCLRQRNDLCGGYVEASRVNTKMSENTLSTTHMIIIAVVCSVILIVLVIVLVLFLYWRSKSQKKQYGNEVNYPHIPNGRVGNGMPSQQVYENPGMNTVDGKMNVHENGLPPVSYYNLSPENGPYGNANGYIENKHNTSSEHTDELPPYTDNDIAHELSDESDPEKPYDTYRNDNPNHDVPPSYSDACRSPAEKPGDLNFYGHPQSPTRNMNFISLNPDGLPRDTSTSGRESGYSTPDSSRPKKHQKPGESHHQTHCCRTPQKSHHEASGHPCAMPCCMEDLKLQSPKRSSCLPNFGLLKSSERYHENRRLVWNRPLLSAKTFSFPKLGTRQVERKTAITKSEKTIDKDLELVSCGIKPPRPKTNSQTLHFDFSRPDSHDEEMEEEEEEETNKSSEKLLGDISDFTRDPPNTFRRSKSTFMPIPQITETQFNVDLSDEINPADEDIYVQSTSQTKELPTTTACYSKVLTNPHFSSENRFPQSSPYKTLKTSQQRNNLNNSPSNPPKYIAMHAQPHYATAQRIPTYKSPATSIRSSPAQNNSSSSMVSFSSPLIMQKPLTTNLGNYTTTKITPADISTPIFEPKYSSNSPLLNLHGSSTTREPEMRYADVTSLMTSKAPGLTNSTYSSTTPIRTQFNRISQMSAKCHSKGILKNNSSSSQSSIETHSSNTQYPVYESIDDLRYIDDTSSETSSFMEQKLNGPEDPNRSRPPNSHNIHRVSGTAVSAVL</sequence>
<evidence type="ECO:0000256" key="8">
    <source>
        <dbReference type="SAM" id="Phobius"/>
    </source>
</evidence>
<protein>
    <submittedName>
        <fullName evidence="12">Uncharacterized protein LOC115221265 isoform X1</fullName>
    </submittedName>
</protein>
<feature type="region of interest" description="Disordered" evidence="7">
    <location>
        <begin position="1355"/>
        <end position="1388"/>
    </location>
</feature>
<evidence type="ECO:0000256" key="6">
    <source>
        <dbReference type="ARBA" id="ARBA00023319"/>
    </source>
</evidence>
<dbReference type="PANTHER" id="PTHR11640:SF31">
    <property type="entry name" value="IRREGULAR CHIASM C-ROUGHEST PROTEIN-RELATED"/>
    <property type="match status" value="1"/>
</dbReference>
<feature type="region of interest" description="Disordered" evidence="7">
    <location>
        <begin position="1241"/>
        <end position="1301"/>
    </location>
</feature>
<feature type="domain" description="Fibronectin type-III" evidence="10">
    <location>
        <begin position="723"/>
        <end position="818"/>
    </location>
</feature>
<proteinExistence type="predicted"/>
<dbReference type="Proteomes" id="UP000515154">
    <property type="component" value="Linkage group LG18"/>
</dbReference>
<feature type="region of interest" description="Disordered" evidence="7">
    <location>
        <begin position="1010"/>
        <end position="1155"/>
    </location>
</feature>
<dbReference type="InterPro" id="IPR051275">
    <property type="entry name" value="Cell_adhesion_signaling"/>
</dbReference>
<dbReference type="RefSeq" id="XP_036366855.1">
    <property type="nucleotide sequence ID" value="XM_036510962.1"/>
</dbReference>
<dbReference type="Pfam" id="PF13927">
    <property type="entry name" value="Ig_3"/>
    <property type="match status" value="3"/>
</dbReference>
<dbReference type="GO" id="GO:0098609">
    <property type="term" value="P:cell-cell adhesion"/>
    <property type="evidence" value="ECO:0007669"/>
    <property type="project" value="TreeGrafter"/>
</dbReference>
<feature type="domain" description="Ig-like" evidence="9">
    <location>
        <begin position="518"/>
        <end position="617"/>
    </location>
</feature>
<dbReference type="SUPFAM" id="SSF49265">
    <property type="entry name" value="Fibronectin type III"/>
    <property type="match status" value="1"/>
</dbReference>
<feature type="compositionally biased region" description="Polar residues" evidence="7">
    <location>
        <begin position="1089"/>
        <end position="1099"/>
    </location>
</feature>
<evidence type="ECO:0000256" key="4">
    <source>
        <dbReference type="ARBA" id="ARBA00023157"/>
    </source>
</evidence>
<dbReference type="InterPro" id="IPR036116">
    <property type="entry name" value="FN3_sf"/>
</dbReference>
<dbReference type="InterPro" id="IPR003598">
    <property type="entry name" value="Ig_sub2"/>
</dbReference>
<dbReference type="InterPro" id="IPR013783">
    <property type="entry name" value="Ig-like_fold"/>
</dbReference>
<evidence type="ECO:0000256" key="3">
    <source>
        <dbReference type="ARBA" id="ARBA00023136"/>
    </source>
</evidence>
<feature type="region of interest" description="Disordered" evidence="7">
    <location>
        <begin position="1572"/>
        <end position="1611"/>
    </location>
</feature>
<evidence type="ECO:0000256" key="2">
    <source>
        <dbReference type="ARBA" id="ARBA00022737"/>
    </source>
</evidence>
<keyword evidence="8" id="KW-1133">Transmembrane helix</keyword>
<reference evidence="12" key="1">
    <citation type="submission" date="2025-08" db="UniProtKB">
        <authorList>
            <consortium name="RefSeq"/>
        </authorList>
    </citation>
    <scope>IDENTIFICATION</scope>
</reference>
<dbReference type="InterPro" id="IPR007110">
    <property type="entry name" value="Ig-like_dom"/>
</dbReference>
<comment type="subcellular location">
    <subcellularLocation>
        <location evidence="1">Membrane</location>
        <topology evidence="1">Single-pass type I membrane protein</topology>
    </subcellularLocation>
</comment>
<dbReference type="GO" id="GO:0005911">
    <property type="term" value="C:cell-cell junction"/>
    <property type="evidence" value="ECO:0007669"/>
    <property type="project" value="TreeGrafter"/>
</dbReference>
<feature type="region of interest" description="Disordered" evidence="7">
    <location>
        <begin position="1533"/>
        <end position="1554"/>
    </location>
</feature>
<dbReference type="InterPro" id="IPR036179">
    <property type="entry name" value="Ig-like_dom_sf"/>
</dbReference>
<keyword evidence="2" id="KW-0677">Repeat</keyword>
<dbReference type="SUPFAM" id="SSF48726">
    <property type="entry name" value="Immunoglobulin"/>
    <property type="match status" value="6"/>
</dbReference>
<dbReference type="InterPro" id="IPR003961">
    <property type="entry name" value="FN3_dom"/>
</dbReference>
<feature type="domain" description="Ig-like" evidence="9">
    <location>
        <begin position="66"/>
        <end position="132"/>
    </location>
</feature>
<organism evidence="11 12">
    <name type="scientific">Octopus sinensis</name>
    <name type="common">East Asian common octopus</name>
    <dbReference type="NCBI Taxonomy" id="2607531"/>
    <lineage>
        <taxon>Eukaryota</taxon>
        <taxon>Metazoa</taxon>
        <taxon>Spiralia</taxon>
        <taxon>Lophotrochozoa</taxon>
        <taxon>Mollusca</taxon>
        <taxon>Cephalopoda</taxon>
        <taxon>Coleoidea</taxon>
        <taxon>Octopodiformes</taxon>
        <taxon>Octopoda</taxon>
        <taxon>Incirrata</taxon>
        <taxon>Octopodidae</taxon>
        <taxon>Octopus</taxon>
    </lineage>
</organism>
<accession>A0A7E6FHL1</accession>
<feature type="transmembrane region" description="Helical" evidence="8">
    <location>
        <begin position="918"/>
        <end position="942"/>
    </location>
</feature>
<evidence type="ECO:0000313" key="11">
    <source>
        <dbReference type="Proteomes" id="UP000515154"/>
    </source>
</evidence>
<dbReference type="GO" id="GO:0005886">
    <property type="term" value="C:plasma membrane"/>
    <property type="evidence" value="ECO:0007669"/>
    <property type="project" value="TreeGrafter"/>
</dbReference>
<feature type="compositionally biased region" description="Basic and acidic residues" evidence="7">
    <location>
        <begin position="1017"/>
        <end position="1029"/>
    </location>
</feature>
<feature type="compositionally biased region" description="Polar residues" evidence="7">
    <location>
        <begin position="1355"/>
        <end position="1378"/>
    </location>
</feature>
<dbReference type="InterPro" id="IPR003599">
    <property type="entry name" value="Ig_sub"/>
</dbReference>
<feature type="compositionally biased region" description="Acidic residues" evidence="7">
    <location>
        <begin position="1263"/>
        <end position="1274"/>
    </location>
</feature>
<dbReference type="PANTHER" id="PTHR11640">
    <property type="entry name" value="NEPHRIN"/>
    <property type="match status" value="1"/>
</dbReference>
<dbReference type="SMART" id="SM00060">
    <property type="entry name" value="FN3"/>
    <property type="match status" value="1"/>
</dbReference>
<dbReference type="PROSITE" id="PS50853">
    <property type="entry name" value="FN3"/>
    <property type="match status" value="1"/>
</dbReference>
<keyword evidence="6" id="KW-0393">Immunoglobulin domain</keyword>
<evidence type="ECO:0000256" key="1">
    <source>
        <dbReference type="ARBA" id="ARBA00004479"/>
    </source>
</evidence>
<dbReference type="CDD" id="cd00096">
    <property type="entry name" value="Ig"/>
    <property type="match status" value="1"/>
</dbReference>
<feature type="compositionally biased region" description="Polar residues" evidence="7">
    <location>
        <begin position="1108"/>
        <end position="1123"/>
    </location>
</feature>
<dbReference type="Gene3D" id="2.60.40.10">
    <property type="entry name" value="Immunoglobulins"/>
    <property type="match status" value="8"/>
</dbReference>
<dbReference type="CDD" id="cd00063">
    <property type="entry name" value="FN3"/>
    <property type="match status" value="1"/>
</dbReference>
<dbReference type="GO" id="GO:0050839">
    <property type="term" value="F:cell adhesion molecule binding"/>
    <property type="evidence" value="ECO:0007669"/>
    <property type="project" value="TreeGrafter"/>
</dbReference>
<evidence type="ECO:0000313" key="12">
    <source>
        <dbReference type="RefSeq" id="XP_036366855.1"/>
    </source>
</evidence>
<gene>
    <name evidence="12" type="primary">LOC115221265</name>
</gene>
<feature type="domain" description="Ig-like" evidence="9">
    <location>
        <begin position="143"/>
        <end position="233"/>
    </location>
</feature>
<feature type="compositionally biased region" description="Basic and acidic residues" evidence="7">
    <location>
        <begin position="1037"/>
        <end position="1061"/>
    </location>
</feature>
<feature type="compositionally biased region" description="Basic and acidic residues" evidence="7">
    <location>
        <begin position="1275"/>
        <end position="1291"/>
    </location>
</feature>
<dbReference type="KEGG" id="osn:115221265"/>
<evidence type="ECO:0000259" key="9">
    <source>
        <dbReference type="PROSITE" id="PS50835"/>
    </source>
</evidence>
<dbReference type="Pfam" id="PF00041">
    <property type="entry name" value="fn3"/>
    <property type="match status" value="1"/>
</dbReference>